<keyword evidence="7" id="KW-1185">Reference proteome</keyword>
<sequence>MEIVQYFENKTVFISGVTGFLAKLFLEKILRIQPKVKKIFVLIRATPEKSVEQRLHDEVMSVELFRVVKEEFDSNGAGGLLEKVVPISGDVSLENLGIIESRVREEIWRDVDIIVNSAATTRFDESVSSIFVRRYDVALGVNALGGMHVQHFATKCCKLKMLLHVSTAYVHGTRAGVIPEVAFHMGQTLPGAEIPYLDINREKKIVEERLRQLHTLNSTPKQITSAMKDLGIERAKLHGWPNTYAFTKAMGEMMILEEMKGKDYKLIILRPTIITSTYKEPFPGWIEGLRTLDAIFVAYGKRDLTVFLADPQSIIDMIPGDMVVNAMFAAIARHSNNQPSPNFIIYHVGSSKRNPIYVGDVRSIMHQYLRKKPFLDNRGKPIRMGAELKLVSSMTSFHRHIKIRYLPFLKILKLLNLIFCHKFERSYTNSSRAVNYRLRLVELYKPFSLFLGTFDDANTENLRMTTREYSSSVDMFGFDPKCIQWEEYFINTHFPGVVNYALK</sequence>
<evidence type="ECO:0000256" key="1">
    <source>
        <dbReference type="ARBA" id="ARBA00005928"/>
    </source>
</evidence>
<feature type="domain" description="Fatty acyl-CoA reductase C-terminal" evidence="5">
    <location>
        <begin position="409"/>
        <end position="503"/>
    </location>
</feature>
<dbReference type="KEGG" id="sind:105170227"/>
<organism evidence="7 8">
    <name type="scientific">Sesamum indicum</name>
    <name type="common">Oriental sesame</name>
    <name type="synonym">Sesamum orientale</name>
    <dbReference type="NCBI Taxonomy" id="4182"/>
    <lineage>
        <taxon>Eukaryota</taxon>
        <taxon>Viridiplantae</taxon>
        <taxon>Streptophyta</taxon>
        <taxon>Embryophyta</taxon>
        <taxon>Tracheophyta</taxon>
        <taxon>Spermatophyta</taxon>
        <taxon>Magnoliopsida</taxon>
        <taxon>eudicotyledons</taxon>
        <taxon>Gunneridae</taxon>
        <taxon>Pentapetalae</taxon>
        <taxon>asterids</taxon>
        <taxon>lamiids</taxon>
        <taxon>Lamiales</taxon>
        <taxon>Pedaliaceae</taxon>
        <taxon>Sesamum</taxon>
    </lineage>
</organism>
<name>A0A6I9TTK0_SESIN</name>
<evidence type="ECO:0000259" key="6">
    <source>
        <dbReference type="Pfam" id="PF07993"/>
    </source>
</evidence>
<evidence type="ECO:0000256" key="4">
    <source>
        <dbReference type="RuleBase" id="RU363097"/>
    </source>
</evidence>
<evidence type="ECO:0000256" key="3">
    <source>
        <dbReference type="ARBA" id="ARBA00023098"/>
    </source>
</evidence>
<evidence type="ECO:0000313" key="8">
    <source>
        <dbReference type="RefSeq" id="XP_011089201.1"/>
    </source>
</evidence>
<proteinExistence type="inferred from homology"/>
<comment type="similarity">
    <text evidence="1 4">Belongs to the fatty acyl-CoA reductase family.</text>
</comment>
<dbReference type="AlphaFoldDB" id="A0A6I9TTK0"/>
<keyword evidence="2 4" id="KW-0444">Lipid biosynthesis</keyword>
<dbReference type="GO" id="GO:0010345">
    <property type="term" value="P:suberin biosynthetic process"/>
    <property type="evidence" value="ECO:0007669"/>
    <property type="project" value="TreeGrafter"/>
</dbReference>
<dbReference type="Pfam" id="PF03015">
    <property type="entry name" value="Sterile"/>
    <property type="match status" value="1"/>
</dbReference>
<dbReference type="RefSeq" id="XP_011089201.1">
    <property type="nucleotide sequence ID" value="XM_011090899.2"/>
</dbReference>
<protein>
    <recommendedName>
        <fullName evidence="4">Fatty acyl-CoA reductase</fullName>
        <ecNumber evidence="4">1.2.1.84</ecNumber>
    </recommendedName>
</protein>
<dbReference type="InterPro" id="IPR026055">
    <property type="entry name" value="FAR"/>
</dbReference>
<dbReference type="GeneID" id="105170227"/>
<comment type="function">
    <text evidence="4">Catalyzes the reduction of fatty acyl-CoA to fatty alcohols.</text>
</comment>
<comment type="catalytic activity">
    <reaction evidence="4">
        <text>a long-chain fatty acyl-CoA + 2 NADPH + 2 H(+) = a long-chain primary fatty alcohol + 2 NADP(+) + CoA</text>
        <dbReference type="Rhea" id="RHEA:52716"/>
        <dbReference type="ChEBI" id="CHEBI:15378"/>
        <dbReference type="ChEBI" id="CHEBI:57287"/>
        <dbReference type="ChEBI" id="CHEBI:57783"/>
        <dbReference type="ChEBI" id="CHEBI:58349"/>
        <dbReference type="ChEBI" id="CHEBI:77396"/>
        <dbReference type="ChEBI" id="CHEBI:83139"/>
        <dbReference type="EC" id="1.2.1.84"/>
    </reaction>
</comment>
<accession>A0A6I9TTK0</accession>
<evidence type="ECO:0000259" key="5">
    <source>
        <dbReference type="Pfam" id="PF03015"/>
    </source>
</evidence>
<keyword evidence="4" id="KW-0521">NADP</keyword>
<dbReference type="EC" id="1.2.1.84" evidence="4"/>
<dbReference type="GO" id="GO:0080019">
    <property type="term" value="F:alcohol-forming very long-chain fatty acyl-CoA reductase activity"/>
    <property type="evidence" value="ECO:0007669"/>
    <property type="project" value="InterPro"/>
</dbReference>
<reference evidence="8" key="1">
    <citation type="submission" date="2025-08" db="UniProtKB">
        <authorList>
            <consortium name="RefSeq"/>
        </authorList>
    </citation>
    <scope>IDENTIFICATION</scope>
</reference>
<dbReference type="InParanoid" id="A0A6I9TTK0"/>
<dbReference type="GO" id="GO:0035336">
    <property type="term" value="P:long-chain fatty-acyl-CoA metabolic process"/>
    <property type="evidence" value="ECO:0007669"/>
    <property type="project" value="TreeGrafter"/>
</dbReference>
<dbReference type="CDD" id="cd05236">
    <property type="entry name" value="FAR-N_SDR_e"/>
    <property type="match status" value="1"/>
</dbReference>
<keyword evidence="4" id="KW-0560">Oxidoreductase</keyword>
<dbReference type="Gene3D" id="3.40.50.720">
    <property type="entry name" value="NAD(P)-binding Rossmann-like Domain"/>
    <property type="match status" value="1"/>
</dbReference>
<gene>
    <name evidence="8" type="primary">LOC105170227</name>
</gene>
<dbReference type="GO" id="GO:0102965">
    <property type="term" value="F:alcohol-forming long-chain fatty acyl-CoA reductase activity"/>
    <property type="evidence" value="ECO:0007669"/>
    <property type="project" value="UniProtKB-EC"/>
</dbReference>
<dbReference type="InterPro" id="IPR013120">
    <property type="entry name" value="FAR_NAD-bd"/>
</dbReference>
<dbReference type="SUPFAM" id="SSF51735">
    <property type="entry name" value="NAD(P)-binding Rossmann-fold domains"/>
    <property type="match status" value="1"/>
</dbReference>
<dbReference type="OrthoDB" id="429813at2759"/>
<dbReference type="Proteomes" id="UP000504604">
    <property type="component" value="Linkage group LG9"/>
</dbReference>
<dbReference type="PANTHER" id="PTHR11011:SF105">
    <property type="entry name" value="FATTY ACYL-COA REDUCTASE"/>
    <property type="match status" value="1"/>
</dbReference>
<evidence type="ECO:0000313" key="7">
    <source>
        <dbReference type="Proteomes" id="UP000504604"/>
    </source>
</evidence>
<dbReference type="CDD" id="cd09071">
    <property type="entry name" value="FAR_C"/>
    <property type="match status" value="1"/>
</dbReference>
<dbReference type="InterPro" id="IPR036291">
    <property type="entry name" value="NAD(P)-bd_dom_sf"/>
</dbReference>
<evidence type="ECO:0000256" key="2">
    <source>
        <dbReference type="ARBA" id="ARBA00022516"/>
    </source>
</evidence>
<keyword evidence="3 4" id="KW-0443">Lipid metabolism</keyword>
<dbReference type="InterPro" id="IPR033640">
    <property type="entry name" value="FAR_C"/>
</dbReference>
<dbReference type="Pfam" id="PF07993">
    <property type="entry name" value="NAD_binding_4"/>
    <property type="match status" value="1"/>
</dbReference>
<dbReference type="PANTHER" id="PTHR11011">
    <property type="entry name" value="MALE STERILITY PROTEIN 2-RELATED"/>
    <property type="match status" value="1"/>
</dbReference>
<feature type="domain" description="Thioester reductase (TE)" evidence="6">
    <location>
        <begin position="14"/>
        <end position="327"/>
    </location>
</feature>